<protein>
    <submittedName>
        <fullName evidence="6">Uncharacterized protein DUF1768</fullName>
    </submittedName>
</protein>
<evidence type="ECO:0000313" key="6">
    <source>
        <dbReference type="EMBL" id="PWK88076.1"/>
    </source>
</evidence>
<feature type="domain" description="DUF7638" evidence="4">
    <location>
        <begin position="30"/>
        <end position="135"/>
    </location>
</feature>
<name>A0A316I3V6_9PSEU</name>
<reference evidence="6 7" key="1">
    <citation type="submission" date="2018-05" db="EMBL/GenBank/DDBJ databases">
        <title>Genomic Encyclopedia of Type Strains, Phase IV (KMG-IV): sequencing the most valuable type-strain genomes for metagenomic binning, comparative biology and taxonomic classification.</title>
        <authorList>
            <person name="Goeker M."/>
        </authorList>
    </citation>
    <scope>NUCLEOTIDE SEQUENCE [LARGE SCALE GENOMIC DNA]</scope>
    <source>
        <strain evidence="6 7">DSM 45480</strain>
    </source>
</reference>
<dbReference type="Pfam" id="PF08719">
    <property type="entry name" value="NADAR"/>
    <property type="match status" value="1"/>
</dbReference>
<organism evidence="6 7">
    <name type="scientific">Lentzea atacamensis</name>
    <dbReference type="NCBI Taxonomy" id="531938"/>
    <lineage>
        <taxon>Bacteria</taxon>
        <taxon>Bacillati</taxon>
        <taxon>Actinomycetota</taxon>
        <taxon>Actinomycetes</taxon>
        <taxon>Pseudonocardiales</taxon>
        <taxon>Pseudonocardiaceae</taxon>
        <taxon>Lentzea</taxon>
    </lineage>
</organism>
<dbReference type="SUPFAM" id="SSF143990">
    <property type="entry name" value="YbiA-like"/>
    <property type="match status" value="1"/>
</dbReference>
<comment type="catalytic activity">
    <reaction evidence="2">
        <text>2,5-diamino-6-hydroxy-4-(5-phosphoribosylamino)-pyrimidine + H2O = 2,5,6-triamino-4-hydroxypyrimidine + D-ribose 5-phosphate</text>
        <dbReference type="Rhea" id="RHEA:23436"/>
        <dbReference type="ChEBI" id="CHEBI:15377"/>
        <dbReference type="ChEBI" id="CHEBI:58614"/>
        <dbReference type="ChEBI" id="CHEBI:78346"/>
        <dbReference type="ChEBI" id="CHEBI:137796"/>
    </reaction>
</comment>
<dbReference type="InterPro" id="IPR056056">
    <property type="entry name" value="DUF7639"/>
</dbReference>
<feature type="domain" description="NADAR" evidence="3">
    <location>
        <begin position="292"/>
        <end position="356"/>
    </location>
</feature>
<evidence type="ECO:0000259" key="5">
    <source>
        <dbReference type="Pfam" id="PF24645"/>
    </source>
</evidence>
<dbReference type="InterPro" id="IPR056055">
    <property type="entry name" value="DUF7638"/>
</dbReference>
<evidence type="ECO:0000259" key="4">
    <source>
        <dbReference type="Pfam" id="PF24644"/>
    </source>
</evidence>
<evidence type="ECO:0000256" key="2">
    <source>
        <dbReference type="ARBA" id="ARBA00000751"/>
    </source>
</evidence>
<accession>A0A316I3V6</accession>
<sequence>MHLPRTGGLSLSRWEIPAANLARMMARSRRTWRDVDGERIEGTWRHAFVRNGDRHYLTDLFIYADGLVDCWGLVTLDEFAAKLASGWVATELPDGAEASAFHVATWKFAEPQAALTADMLYGEVLDEIDRLNDRPDSTARCLAAVDVFLDQQDEDSRAAVRAAYHAIPEHLRIYALGDMDRRDWPLRVLAAGPGNPYSWQDEDKLVSKKEHAAALRYFEGLRRQRRAAPTPAEPAETSIVISHTNHTVPGGWPENPGILVLRNEFPAPVTVGAQIHPSVADAYEAVAANVPAQARTAVMAELLRLKFAQHPELAETLTATGTARLVYADSSAFWGQHSTEGRNWLGRLLELVRSELAVPDHDLFTSLNLVPE</sequence>
<gene>
    <name evidence="6" type="ORF">C8D88_103272</name>
</gene>
<proteinExistence type="predicted"/>
<evidence type="ECO:0000259" key="3">
    <source>
        <dbReference type="Pfam" id="PF08719"/>
    </source>
</evidence>
<dbReference type="Gene3D" id="1.10.357.40">
    <property type="entry name" value="YbiA-like"/>
    <property type="match status" value="1"/>
</dbReference>
<dbReference type="Pfam" id="PF24644">
    <property type="entry name" value="DUF7638"/>
    <property type="match status" value="1"/>
</dbReference>
<comment type="caution">
    <text evidence="6">The sequence shown here is derived from an EMBL/GenBank/DDBJ whole genome shotgun (WGS) entry which is preliminary data.</text>
</comment>
<dbReference type="AlphaFoldDB" id="A0A316I3V6"/>
<feature type="domain" description="DUF7639" evidence="5">
    <location>
        <begin position="136"/>
        <end position="227"/>
    </location>
</feature>
<evidence type="ECO:0000256" key="1">
    <source>
        <dbReference type="ARBA" id="ARBA00000022"/>
    </source>
</evidence>
<dbReference type="CDD" id="cd15457">
    <property type="entry name" value="NADAR"/>
    <property type="match status" value="1"/>
</dbReference>
<dbReference type="Proteomes" id="UP000246005">
    <property type="component" value="Unassembled WGS sequence"/>
</dbReference>
<dbReference type="InterPro" id="IPR037238">
    <property type="entry name" value="YbiA-like_sf"/>
</dbReference>
<dbReference type="InterPro" id="IPR012816">
    <property type="entry name" value="NADAR"/>
</dbReference>
<dbReference type="Pfam" id="PF24645">
    <property type="entry name" value="DUF7639"/>
    <property type="match status" value="1"/>
</dbReference>
<comment type="catalytic activity">
    <reaction evidence="1">
        <text>5-amino-6-(5-phospho-D-ribosylamino)uracil + H2O = 5,6-diaminouracil + D-ribose 5-phosphate</text>
        <dbReference type="Rhea" id="RHEA:55020"/>
        <dbReference type="ChEBI" id="CHEBI:15377"/>
        <dbReference type="ChEBI" id="CHEBI:46252"/>
        <dbReference type="ChEBI" id="CHEBI:58453"/>
        <dbReference type="ChEBI" id="CHEBI:78346"/>
    </reaction>
</comment>
<dbReference type="EMBL" id="QGHB01000003">
    <property type="protein sequence ID" value="PWK88076.1"/>
    <property type="molecule type" value="Genomic_DNA"/>
</dbReference>
<evidence type="ECO:0000313" key="7">
    <source>
        <dbReference type="Proteomes" id="UP000246005"/>
    </source>
</evidence>